<sequence length="114" mass="12878">MSDDYHRGSRHLRLLSRNSAFASSSTDLYGHGGRYRGDRSRCASDSIFPPREPHKRNFRDEGYLPDPYVSNDFSPFGVEDRNFDFDPKHRCSPIGASFHLEASSPSAEKPSLAL</sequence>
<dbReference type="Proteomes" id="UP000281553">
    <property type="component" value="Unassembled WGS sequence"/>
</dbReference>
<name>A0A3P7MCZ0_DIBLA</name>
<proteinExistence type="predicted"/>
<evidence type="ECO:0000313" key="2">
    <source>
        <dbReference type="EMBL" id="VDN20308.1"/>
    </source>
</evidence>
<gene>
    <name evidence="2" type="ORF">DILT_LOCUS13596</name>
</gene>
<accession>A0A3P7MCZ0</accession>
<feature type="region of interest" description="Disordered" evidence="1">
    <location>
        <begin position="23"/>
        <end position="63"/>
    </location>
</feature>
<organism evidence="2 3">
    <name type="scientific">Dibothriocephalus latus</name>
    <name type="common">Fish tapeworm</name>
    <name type="synonym">Diphyllobothrium latum</name>
    <dbReference type="NCBI Taxonomy" id="60516"/>
    <lineage>
        <taxon>Eukaryota</taxon>
        <taxon>Metazoa</taxon>
        <taxon>Spiralia</taxon>
        <taxon>Lophotrochozoa</taxon>
        <taxon>Platyhelminthes</taxon>
        <taxon>Cestoda</taxon>
        <taxon>Eucestoda</taxon>
        <taxon>Diphyllobothriidea</taxon>
        <taxon>Diphyllobothriidae</taxon>
        <taxon>Dibothriocephalus</taxon>
    </lineage>
</organism>
<dbReference type="OrthoDB" id="6274931at2759"/>
<dbReference type="EMBL" id="UYRU01070832">
    <property type="protein sequence ID" value="VDN20308.1"/>
    <property type="molecule type" value="Genomic_DNA"/>
</dbReference>
<evidence type="ECO:0000256" key="1">
    <source>
        <dbReference type="SAM" id="MobiDB-lite"/>
    </source>
</evidence>
<evidence type="ECO:0000313" key="3">
    <source>
        <dbReference type="Proteomes" id="UP000281553"/>
    </source>
</evidence>
<protein>
    <submittedName>
        <fullName evidence="2">Uncharacterized protein</fullName>
    </submittedName>
</protein>
<keyword evidence="3" id="KW-1185">Reference proteome</keyword>
<feature type="non-terminal residue" evidence="2">
    <location>
        <position position="114"/>
    </location>
</feature>
<reference evidence="2 3" key="1">
    <citation type="submission" date="2018-11" db="EMBL/GenBank/DDBJ databases">
        <authorList>
            <consortium name="Pathogen Informatics"/>
        </authorList>
    </citation>
    <scope>NUCLEOTIDE SEQUENCE [LARGE SCALE GENOMIC DNA]</scope>
</reference>
<dbReference type="AlphaFoldDB" id="A0A3P7MCZ0"/>